<evidence type="ECO:0000313" key="7">
    <source>
        <dbReference type="EMBL" id="MFB9134771.1"/>
    </source>
</evidence>
<dbReference type="RefSeq" id="WP_390190809.1">
    <property type="nucleotide sequence ID" value="NZ_JBHMEP010000001.1"/>
</dbReference>
<dbReference type="Proteomes" id="UP001589645">
    <property type="component" value="Unassembled WGS sequence"/>
</dbReference>
<keyword evidence="3 5" id="KW-1133">Transmembrane helix</keyword>
<dbReference type="InterPro" id="IPR010432">
    <property type="entry name" value="RDD"/>
</dbReference>
<feature type="transmembrane region" description="Helical" evidence="5">
    <location>
        <begin position="12"/>
        <end position="35"/>
    </location>
</feature>
<evidence type="ECO:0000256" key="4">
    <source>
        <dbReference type="ARBA" id="ARBA00023136"/>
    </source>
</evidence>
<proteinExistence type="predicted"/>
<evidence type="ECO:0000259" key="6">
    <source>
        <dbReference type="Pfam" id="PF06271"/>
    </source>
</evidence>
<evidence type="ECO:0000313" key="8">
    <source>
        <dbReference type="Proteomes" id="UP001589645"/>
    </source>
</evidence>
<organism evidence="7 8">
    <name type="scientific">Vibrio olivae</name>
    <dbReference type="NCBI Taxonomy" id="1243002"/>
    <lineage>
        <taxon>Bacteria</taxon>
        <taxon>Pseudomonadati</taxon>
        <taxon>Pseudomonadota</taxon>
        <taxon>Gammaproteobacteria</taxon>
        <taxon>Vibrionales</taxon>
        <taxon>Vibrionaceae</taxon>
        <taxon>Vibrio</taxon>
    </lineage>
</organism>
<evidence type="ECO:0000256" key="1">
    <source>
        <dbReference type="ARBA" id="ARBA00004141"/>
    </source>
</evidence>
<reference evidence="7 8" key="1">
    <citation type="submission" date="2024-09" db="EMBL/GenBank/DDBJ databases">
        <authorList>
            <person name="Sun Q."/>
            <person name="Mori K."/>
        </authorList>
    </citation>
    <scope>NUCLEOTIDE SEQUENCE [LARGE SCALE GENOMIC DNA]</scope>
    <source>
        <strain evidence="7 8">CECT 8064</strain>
    </source>
</reference>
<name>A0ABV5HKK4_9VIBR</name>
<comment type="subcellular location">
    <subcellularLocation>
        <location evidence="1">Membrane</location>
        <topology evidence="1">Multi-pass membrane protein</topology>
    </subcellularLocation>
</comment>
<dbReference type="Pfam" id="PF06271">
    <property type="entry name" value="RDD"/>
    <property type="match status" value="1"/>
</dbReference>
<protein>
    <submittedName>
        <fullName evidence="7">RDD family protein</fullName>
    </submittedName>
</protein>
<feature type="domain" description="RDD" evidence="6">
    <location>
        <begin position="7"/>
        <end position="125"/>
    </location>
</feature>
<evidence type="ECO:0000256" key="3">
    <source>
        <dbReference type="ARBA" id="ARBA00022989"/>
    </source>
</evidence>
<evidence type="ECO:0000256" key="5">
    <source>
        <dbReference type="SAM" id="Phobius"/>
    </source>
</evidence>
<accession>A0ABV5HKK4</accession>
<feature type="transmembrane region" description="Helical" evidence="5">
    <location>
        <begin position="55"/>
        <end position="77"/>
    </location>
</feature>
<keyword evidence="8" id="KW-1185">Reference proteome</keyword>
<dbReference type="EMBL" id="JBHMEP010000001">
    <property type="protein sequence ID" value="MFB9134771.1"/>
    <property type="molecule type" value="Genomic_DNA"/>
</dbReference>
<gene>
    <name evidence="7" type="ORF">ACFFUV_07240</name>
</gene>
<keyword evidence="2 5" id="KW-0812">Transmembrane</keyword>
<evidence type="ECO:0000256" key="2">
    <source>
        <dbReference type="ARBA" id="ARBA00022692"/>
    </source>
</evidence>
<sequence>MSIGEKFKRTGAFVIDLSIAKMFTQVLVGAVMAIMSVGVKSGGLVESLNLNDPAALPLLLALYVFILMLFIGIYVGYHWVCYRFLSNSLARYFLRLKVVALEDETQPVTMNTYLTREFYKICLSICTLGVYPAYSAAQYYTFSRLPYHDKKMQATVTLN</sequence>
<comment type="caution">
    <text evidence="7">The sequence shown here is derived from an EMBL/GenBank/DDBJ whole genome shotgun (WGS) entry which is preliminary data.</text>
</comment>
<keyword evidence="4 5" id="KW-0472">Membrane</keyword>